<organism evidence="3 4">
    <name type="scientific">Deinococcus roseus</name>
    <dbReference type="NCBI Taxonomy" id="392414"/>
    <lineage>
        <taxon>Bacteria</taxon>
        <taxon>Thermotogati</taxon>
        <taxon>Deinococcota</taxon>
        <taxon>Deinococci</taxon>
        <taxon>Deinococcales</taxon>
        <taxon>Deinococcaceae</taxon>
        <taxon>Deinococcus</taxon>
    </lineage>
</organism>
<evidence type="ECO:0000256" key="1">
    <source>
        <dbReference type="ARBA" id="ARBA00008950"/>
    </source>
</evidence>
<dbReference type="Gene3D" id="3.60.21.10">
    <property type="match status" value="1"/>
</dbReference>
<dbReference type="InterPro" id="IPR024654">
    <property type="entry name" value="Calcineurin-like_PHP_lpxH"/>
</dbReference>
<dbReference type="EMBL" id="BMOD01000021">
    <property type="protein sequence ID" value="GGJ49828.1"/>
    <property type="molecule type" value="Genomic_DNA"/>
</dbReference>
<comment type="caution">
    <text evidence="3">The sequence shown here is derived from an EMBL/GenBank/DDBJ whole genome shotgun (WGS) entry which is preliminary data.</text>
</comment>
<dbReference type="PANTHER" id="PTHR42850:SF2">
    <property type="entry name" value="BLL5683 PROTEIN"/>
    <property type="match status" value="1"/>
</dbReference>
<dbReference type="InterPro" id="IPR029052">
    <property type="entry name" value="Metallo-depent_PP-like"/>
</dbReference>
<dbReference type="SUPFAM" id="SSF56300">
    <property type="entry name" value="Metallo-dependent phosphatases"/>
    <property type="match status" value="1"/>
</dbReference>
<comment type="similarity">
    <text evidence="1">Belongs to the metallophosphoesterase superfamily. YfcE family.</text>
</comment>
<dbReference type="PANTHER" id="PTHR42850">
    <property type="entry name" value="METALLOPHOSPHOESTERASE"/>
    <property type="match status" value="1"/>
</dbReference>
<keyword evidence="4" id="KW-1185">Reference proteome</keyword>
<dbReference type="Pfam" id="PF12850">
    <property type="entry name" value="Metallophos_2"/>
    <property type="match status" value="1"/>
</dbReference>
<reference evidence="4" key="1">
    <citation type="journal article" date="2019" name="Int. J. Syst. Evol. Microbiol.">
        <title>The Global Catalogue of Microorganisms (GCM) 10K type strain sequencing project: providing services to taxonomists for standard genome sequencing and annotation.</title>
        <authorList>
            <consortium name="The Broad Institute Genomics Platform"/>
            <consortium name="The Broad Institute Genome Sequencing Center for Infectious Disease"/>
            <person name="Wu L."/>
            <person name="Ma J."/>
        </authorList>
    </citation>
    <scope>NUCLEOTIDE SEQUENCE [LARGE SCALE GENOMIC DNA]</scope>
    <source>
        <strain evidence="4">JCM 14370</strain>
    </source>
</reference>
<dbReference type="InterPro" id="IPR011152">
    <property type="entry name" value="Pesterase_MJ0912"/>
</dbReference>
<evidence type="ECO:0000313" key="4">
    <source>
        <dbReference type="Proteomes" id="UP000632222"/>
    </source>
</evidence>
<gene>
    <name evidence="3" type="ORF">GCM10008938_39750</name>
</gene>
<dbReference type="InterPro" id="IPR050126">
    <property type="entry name" value="Ap4A_hydrolase"/>
</dbReference>
<evidence type="ECO:0000313" key="3">
    <source>
        <dbReference type="EMBL" id="GGJ49828.1"/>
    </source>
</evidence>
<sequence>MRTLIFSDIHANLEAFEAVLQDAEKRQYDRMVFLGDAIGYGGSPVEVLQHLVALGVPSIQGNHESNLIRLTRNQQLLINAPAQLALKWQLDQLSEADLLTINGWGKTLRLDATQSRFNELLCVHGSPSNPDKYLDSTSHAREEFTLWDGRVCFYGHTHVPMIYSTLEGPVGEWVKSAPMKGNARAVMPPRARWMLNPGSVGQPRDGDPRASYGIFDDAGAIFEVFRVEYDFQTAGRKIINAGLPSGLADRLIIGR</sequence>
<feature type="domain" description="Calcineurin-like phosphoesterase" evidence="2">
    <location>
        <begin position="1"/>
        <end position="216"/>
    </location>
</feature>
<evidence type="ECO:0000259" key="2">
    <source>
        <dbReference type="Pfam" id="PF12850"/>
    </source>
</evidence>
<name>A0ABQ2D8H7_9DEIO</name>
<proteinExistence type="inferred from homology"/>
<dbReference type="PIRSF" id="PIRSF000883">
    <property type="entry name" value="Pesterase_MJ0912"/>
    <property type="match status" value="1"/>
</dbReference>
<dbReference type="Proteomes" id="UP000632222">
    <property type="component" value="Unassembled WGS sequence"/>
</dbReference>
<accession>A0ABQ2D8H7</accession>
<protein>
    <submittedName>
        <fullName evidence="3">Metallophosphoesterase</fullName>
    </submittedName>
</protein>
<dbReference type="RefSeq" id="WP_189005769.1">
    <property type="nucleotide sequence ID" value="NZ_BMOD01000021.1"/>
</dbReference>
<dbReference type="CDD" id="cd00838">
    <property type="entry name" value="MPP_superfamily"/>
    <property type="match status" value="1"/>
</dbReference>